<dbReference type="InterPro" id="IPR050227">
    <property type="entry name" value="Rab"/>
</dbReference>
<dbReference type="Proteomes" id="UP001642483">
    <property type="component" value="Unassembled WGS sequence"/>
</dbReference>
<evidence type="ECO:0000256" key="1">
    <source>
        <dbReference type="ARBA" id="ARBA00022448"/>
    </source>
</evidence>
<dbReference type="InterPro" id="IPR027417">
    <property type="entry name" value="P-loop_NTPase"/>
</dbReference>
<evidence type="ECO:0000256" key="2">
    <source>
        <dbReference type="ARBA" id="ARBA00022741"/>
    </source>
</evidence>
<dbReference type="SMART" id="SM00173">
    <property type="entry name" value="RAS"/>
    <property type="match status" value="1"/>
</dbReference>
<keyword evidence="7" id="KW-1185">Reference proteome</keyword>
<dbReference type="InterPro" id="IPR005225">
    <property type="entry name" value="Small_GTP-bd"/>
</dbReference>
<protein>
    <submittedName>
        <fullName evidence="6">Uncharacterized protein</fullName>
    </submittedName>
</protein>
<evidence type="ECO:0000313" key="6">
    <source>
        <dbReference type="EMBL" id="CAK8695572.1"/>
    </source>
</evidence>
<dbReference type="SUPFAM" id="SSF52540">
    <property type="entry name" value="P-loop containing nucleoside triphosphate hydrolases"/>
    <property type="match status" value="1"/>
</dbReference>
<dbReference type="Pfam" id="PF00071">
    <property type="entry name" value="Ras"/>
    <property type="match status" value="1"/>
</dbReference>
<gene>
    <name evidence="6" type="ORF">CVLEPA_LOCUS28831</name>
</gene>
<dbReference type="SMART" id="SM00176">
    <property type="entry name" value="RAN"/>
    <property type="match status" value="1"/>
</dbReference>
<evidence type="ECO:0000313" key="7">
    <source>
        <dbReference type="Proteomes" id="UP001642483"/>
    </source>
</evidence>
<evidence type="ECO:0000256" key="3">
    <source>
        <dbReference type="ARBA" id="ARBA00022927"/>
    </source>
</evidence>
<dbReference type="SMART" id="SM00174">
    <property type="entry name" value="RHO"/>
    <property type="match status" value="1"/>
</dbReference>
<sequence length="233" mass="26176">MTHLDLAVSQEITCKIVIIGDSGVGKTSVIRRFANNEFSFDVATTLGQDFRSRLLKVGSNTCRLQMWDTAGAERFRSISSVYFRGVNGAIIAYDITNNNSFNNVKEWMGNFDQLVDAGVPKLLIGNKCDLKTERKIEKAEGEKLAKASNMLFGETSAKDNINIEHVFMKLVENMIDMENNNTRMTQKRNSAGERRPKPTFSETDATTVKPQNEERNVDVTQDNSTENTKKKCC</sequence>
<feature type="region of interest" description="Disordered" evidence="5">
    <location>
        <begin position="183"/>
        <end position="233"/>
    </location>
</feature>
<dbReference type="InterPro" id="IPR025662">
    <property type="entry name" value="Sigma_54_int_dom_ATP-bd_1"/>
</dbReference>
<keyword evidence="4" id="KW-0342">GTP-binding</keyword>
<dbReference type="EMBL" id="CAWYQH010000152">
    <property type="protein sequence ID" value="CAK8695572.1"/>
    <property type="molecule type" value="Genomic_DNA"/>
</dbReference>
<dbReference type="PRINTS" id="PR00449">
    <property type="entry name" value="RASTRNSFRMNG"/>
</dbReference>
<dbReference type="Gene3D" id="3.40.50.300">
    <property type="entry name" value="P-loop containing nucleotide triphosphate hydrolases"/>
    <property type="match status" value="1"/>
</dbReference>
<dbReference type="NCBIfam" id="TIGR00231">
    <property type="entry name" value="small_GTP"/>
    <property type="match status" value="1"/>
</dbReference>
<organism evidence="6 7">
    <name type="scientific">Clavelina lepadiformis</name>
    <name type="common">Light-bulb sea squirt</name>
    <name type="synonym">Ascidia lepadiformis</name>
    <dbReference type="NCBI Taxonomy" id="159417"/>
    <lineage>
        <taxon>Eukaryota</taxon>
        <taxon>Metazoa</taxon>
        <taxon>Chordata</taxon>
        <taxon>Tunicata</taxon>
        <taxon>Ascidiacea</taxon>
        <taxon>Aplousobranchia</taxon>
        <taxon>Clavelinidae</taxon>
        <taxon>Clavelina</taxon>
    </lineage>
</organism>
<dbReference type="PROSITE" id="PS00675">
    <property type="entry name" value="SIGMA54_INTERACT_1"/>
    <property type="match status" value="1"/>
</dbReference>
<dbReference type="PROSITE" id="PS51419">
    <property type="entry name" value="RAB"/>
    <property type="match status" value="1"/>
</dbReference>
<dbReference type="PANTHER" id="PTHR47977">
    <property type="entry name" value="RAS-RELATED PROTEIN RAB"/>
    <property type="match status" value="1"/>
</dbReference>
<comment type="caution">
    <text evidence="6">The sequence shown here is derived from an EMBL/GenBank/DDBJ whole genome shotgun (WGS) entry which is preliminary data.</text>
</comment>
<evidence type="ECO:0000256" key="4">
    <source>
        <dbReference type="ARBA" id="ARBA00023134"/>
    </source>
</evidence>
<dbReference type="InterPro" id="IPR001806">
    <property type="entry name" value="Small_GTPase"/>
</dbReference>
<accession>A0ABP0GV11</accession>
<keyword evidence="1" id="KW-0813">Transport</keyword>
<dbReference type="SMART" id="SM00175">
    <property type="entry name" value="RAB"/>
    <property type="match status" value="1"/>
</dbReference>
<name>A0ABP0GV11_CLALP</name>
<keyword evidence="2" id="KW-0547">Nucleotide-binding</keyword>
<evidence type="ECO:0000256" key="5">
    <source>
        <dbReference type="SAM" id="MobiDB-lite"/>
    </source>
</evidence>
<reference evidence="6 7" key="1">
    <citation type="submission" date="2024-02" db="EMBL/GenBank/DDBJ databases">
        <authorList>
            <person name="Daric V."/>
            <person name="Darras S."/>
        </authorList>
    </citation>
    <scope>NUCLEOTIDE SEQUENCE [LARGE SCALE GENOMIC DNA]</scope>
</reference>
<feature type="compositionally biased region" description="Polar residues" evidence="5">
    <location>
        <begin position="200"/>
        <end position="210"/>
    </location>
</feature>
<keyword evidence="3" id="KW-0653">Protein transport</keyword>
<proteinExistence type="predicted"/>
<dbReference type="PROSITE" id="PS51421">
    <property type="entry name" value="RAS"/>
    <property type="match status" value="1"/>
</dbReference>
<dbReference type="CDD" id="cd00154">
    <property type="entry name" value="Rab"/>
    <property type="match status" value="1"/>
</dbReference>
<dbReference type="PROSITE" id="PS51420">
    <property type="entry name" value="RHO"/>
    <property type="match status" value="1"/>
</dbReference>